<dbReference type="RefSeq" id="WP_170139062.1">
    <property type="nucleotide sequence ID" value="NZ_FNGW01000004.1"/>
</dbReference>
<dbReference type="EMBL" id="FNGW01000004">
    <property type="protein sequence ID" value="SDL98123.1"/>
    <property type="molecule type" value="Genomic_DNA"/>
</dbReference>
<feature type="region of interest" description="Disordered" evidence="1">
    <location>
        <begin position="15"/>
        <end position="53"/>
    </location>
</feature>
<evidence type="ECO:0000313" key="2">
    <source>
        <dbReference type="EMBL" id="SDL98123.1"/>
    </source>
</evidence>
<dbReference type="STRING" id="1121325.SAMN04515677_104363"/>
<proteinExistence type="predicted"/>
<feature type="compositionally biased region" description="Pro residues" evidence="1">
    <location>
        <begin position="44"/>
        <end position="53"/>
    </location>
</feature>
<accession>A0A1G9PHV3</accession>
<organism evidence="2 3">
    <name type="scientific">Romboutsia lituseburensis DSM 797</name>
    <dbReference type="NCBI Taxonomy" id="1121325"/>
    <lineage>
        <taxon>Bacteria</taxon>
        <taxon>Bacillati</taxon>
        <taxon>Bacillota</taxon>
        <taxon>Clostridia</taxon>
        <taxon>Peptostreptococcales</taxon>
        <taxon>Peptostreptococcaceae</taxon>
        <taxon>Romboutsia</taxon>
    </lineage>
</organism>
<name>A0A1G9PHV3_9FIRM</name>
<evidence type="ECO:0000256" key="1">
    <source>
        <dbReference type="SAM" id="MobiDB-lite"/>
    </source>
</evidence>
<reference evidence="2 3" key="1">
    <citation type="submission" date="2016-10" db="EMBL/GenBank/DDBJ databases">
        <authorList>
            <person name="de Groot N.N."/>
        </authorList>
    </citation>
    <scope>NUCLEOTIDE SEQUENCE [LARGE SCALE GENOMIC DNA]</scope>
    <source>
        <strain evidence="2 3">DSM 797</strain>
    </source>
</reference>
<keyword evidence="3" id="KW-1185">Reference proteome</keyword>
<sequence length="53" mass="5577">MKEWKKPKITCLGIGKTESISKDPLGIRPLGKDESSSSSSSNKPPKPPGLGPS</sequence>
<dbReference type="AlphaFoldDB" id="A0A1G9PHV3"/>
<dbReference type="Proteomes" id="UP000199068">
    <property type="component" value="Unassembled WGS sequence"/>
</dbReference>
<gene>
    <name evidence="2" type="ORF">SAMN04515677_104363</name>
</gene>
<evidence type="ECO:0000313" key="3">
    <source>
        <dbReference type="Proteomes" id="UP000199068"/>
    </source>
</evidence>
<protein>
    <submittedName>
        <fullName evidence="2">Uncharacterized protein</fullName>
    </submittedName>
</protein>